<dbReference type="EMBL" id="CP112932">
    <property type="protein sequence ID" value="WPY01106.1"/>
    <property type="molecule type" value="Genomic_DNA"/>
</dbReference>
<accession>A0ABZ0UUC8</accession>
<protein>
    <recommendedName>
        <fullName evidence="3">beta-N-acetylhexosaminidase</fullName>
        <ecNumber evidence="3">3.2.1.52</ecNumber>
    </recommendedName>
</protein>
<evidence type="ECO:0000256" key="4">
    <source>
        <dbReference type="ARBA" id="ARBA00022801"/>
    </source>
</evidence>
<sequence>MQKKLLIFGISGPILTQQEKEFLSNHPISGFILFKRNIVSTAQLISLITELKNLYSNYKPIIFIDQEGGRVARLQPPIIDTKYPAAEYFAKLYHHDKALALQTVRANYTILMQDLKRLGIDSPCAPVADLRYPYTDAVIGDRSFGSDVQQLVDLCSAAIDGIANAGGIAIIKHIPGHGRATCDSHQELPIVTTALKDLMDTDFAVFQQLSKHPKIEWAMTAHIIFHALDSKAPVTLSNTAIEFIKQEIGFSGKLVSDDICMFALHSHLGINQTLTHKNLEELTNEQHKHLHQTFINSLIEVTHQSFAAGCHFVLHGSGHLPEMIAIYDAI</sequence>
<dbReference type="GO" id="GO:0016787">
    <property type="term" value="F:hydrolase activity"/>
    <property type="evidence" value="ECO:0007669"/>
    <property type="project" value="UniProtKB-KW"/>
</dbReference>
<dbReference type="RefSeq" id="WP_323737907.1">
    <property type="nucleotide sequence ID" value="NZ_CP112932.1"/>
</dbReference>
<dbReference type="Proteomes" id="UP001326613">
    <property type="component" value="Chromosome"/>
</dbReference>
<organism evidence="7 8">
    <name type="scientific">Candidatus Trichorickettsia mobilis</name>
    <dbReference type="NCBI Taxonomy" id="1346319"/>
    <lineage>
        <taxon>Bacteria</taxon>
        <taxon>Pseudomonadati</taxon>
        <taxon>Pseudomonadota</taxon>
        <taxon>Alphaproteobacteria</taxon>
        <taxon>Rickettsiales</taxon>
        <taxon>Rickettsiaceae</taxon>
        <taxon>Rickettsieae</taxon>
        <taxon>Candidatus Trichorickettsia</taxon>
    </lineage>
</organism>
<proteinExistence type="inferred from homology"/>
<comment type="similarity">
    <text evidence="2">Belongs to the glycosyl hydrolase 3 family.</text>
</comment>
<evidence type="ECO:0000256" key="5">
    <source>
        <dbReference type="ARBA" id="ARBA00023295"/>
    </source>
</evidence>
<comment type="catalytic activity">
    <reaction evidence="1">
        <text>Hydrolysis of terminal non-reducing N-acetyl-D-hexosamine residues in N-acetyl-beta-D-hexosaminides.</text>
        <dbReference type="EC" id="3.2.1.52"/>
    </reaction>
</comment>
<dbReference type="InterPro" id="IPR017853">
    <property type="entry name" value="GH"/>
</dbReference>
<feature type="domain" description="Glycoside hydrolase family 3 N-terminal" evidence="6">
    <location>
        <begin position="16"/>
        <end position="269"/>
    </location>
</feature>
<keyword evidence="8" id="KW-1185">Reference proteome</keyword>
<dbReference type="Pfam" id="PF00933">
    <property type="entry name" value="Glyco_hydro_3"/>
    <property type="match status" value="1"/>
</dbReference>
<name>A0ABZ0UUC8_9RICK</name>
<dbReference type="Gene3D" id="3.20.20.300">
    <property type="entry name" value="Glycoside hydrolase, family 3, N-terminal domain"/>
    <property type="match status" value="1"/>
</dbReference>
<evidence type="ECO:0000256" key="3">
    <source>
        <dbReference type="ARBA" id="ARBA00012663"/>
    </source>
</evidence>
<gene>
    <name evidence="7" type="ORF">Trichorick_01004</name>
</gene>
<dbReference type="PANTHER" id="PTHR30480:SF13">
    <property type="entry name" value="BETA-HEXOSAMINIDASE"/>
    <property type="match status" value="1"/>
</dbReference>
<evidence type="ECO:0000313" key="8">
    <source>
        <dbReference type="Proteomes" id="UP001326613"/>
    </source>
</evidence>
<evidence type="ECO:0000256" key="2">
    <source>
        <dbReference type="ARBA" id="ARBA00005336"/>
    </source>
</evidence>
<evidence type="ECO:0000259" key="6">
    <source>
        <dbReference type="Pfam" id="PF00933"/>
    </source>
</evidence>
<evidence type="ECO:0000256" key="1">
    <source>
        <dbReference type="ARBA" id="ARBA00001231"/>
    </source>
</evidence>
<dbReference type="InterPro" id="IPR050226">
    <property type="entry name" value="NagZ_Beta-hexosaminidase"/>
</dbReference>
<keyword evidence="4 7" id="KW-0378">Hydrolase</keyword>
<dbReference type="PANTHER" id="PTHR30480">
    <property type="entry name" value="BETA-HEXOSAMINIDASE-RELATED"/>
    <property type="match status" value="1"/>
</dbReference>
<dbReference type="SUPFAM" id="SSF51445">
    <property type="entry name" value="(Trans)glycosidases"/>
    <property type="match status" value="1"/>
</dbReference>
<dbReference type="EC" id="3.2.1.52" evidence="3"/>
<dbReference type="InterPro" id="IPR036962">
    <property type="entry name" value="Glyco_hydro_3_N_sf"/>
</dbReference>
<evidence type="ECO:0000313" key="7">
    <source>
        <dbReference type="EMBL" id="WPY01106.1"/>
    </source>
</evidence>
<keyword evidence="5" id="KW-0326">Glycosidase</keyword>
<dbReference type="InterPro" id="IPR001764">
    <property type="entry name" value="Glyco_hydro_3_N"/>
</dbReference>
<reference evidence="7 8" key="1">
    <citation type="submission" date="2022-10" db="EMBL/GenBank/DDBJ databases">
        <title>Host association and intracellularity evolved multiple times independently in the Rickettsiales.</title>
        <authorList>
            <person name="Castelli M."/>
            <person name="Nardi T."/>
            <person name="Gammuto L."/>
            <person name="Bellinzona G."/>
            <person name="Sabaneyeva E."/>
            <person name="Potekhin A."/>
            <person name="Serra V."/>
            <person name="Petroni G."/>
            <person name="Sassera D."/>
        </authorList>
    </citation>
    <scope>NUCLEOTIDE SEQUENCE [LARGE SCALE GENOMIC DNA]</scope>
    <source>
        <strain evidence="7 8">Kr 154-4</strain>
    </source>
</reference>